<evidence type="ECO:0000313" key="3">
    <source>
        <dbReference type="EMBL" id="NVN29849.1"/>
    </source>
</evidence>
<sequence>MSGFDWQRGEDRDRNAGLRTQAVAGAPQRLSAALDRIADALVSLTLERDQAPPAADQPPPERVAIADHHTIALVEERLDSAIAMLRSVLNTPVASAEPPGEAEAAAHHDAPHHDG</sequence>
<reference evidence="3 5" key="1">
    <citation type="submission" date="2020-06" db="EMBL/GenBank/DDBJ databases">
        <title>Description of novel acetic acid bacteria.</title>
        <authorList>
            <person name="Sombolestani A."/>
        </authorList>
    </citation>
    <scope>NUCLEOTIDE SEQUENCE [LARGE SCALE GENOMIC DNA]</scope>
    <source>
        <strain evidence="3 5">LMG 26838</strain>
    </source>
</reference>
<feature type="compositionally biased region" description="Basic and acidic residues" evidence="1">
    <location>
        <begin position="104"/>
        <end position="115"/>
    </location>
</feature>
<feature type="compositionally biased region" description="Basic and acidic residues" evidence="1">
    <location>
        <begin position="7"/>
        <end position="16"/>
    </location>
</feature>
<evidence type="ECO:0000313" key="4">
    <source>
        <dbReference type="Proteomes" id="UP000557688"/>
    </source>
</evidence>
<feature type="region of interest" description="Disordered" evidence="1">
    <location>
        <begin position="1"/>
        <end position="20"/>
    </location>
</feature>
<evidence type="ECO:0000313" key="2">
    <source>
        <dbReference type="EMBL" id="MBB3173521.1"/>
    </source>
</evidence>
<reference evidence="2 4" key="2">
    <citation type="submission" date="2020-08" db="EMBL/GenBank/DDBJ databases">
        <title>Genomic Encyclopedia of Type Strains, Phase III (KMG-III): the genomes of soil and plant-associated and newly described type strains.</title>
        <authorList>
            <person name="Whitman W."/>
        </authorList>
    </citation>
    <scope>NUCLEOTIDE SEQUENCE [LARGE SCALE GENOMIC DNA]</scope>
    <source>
        <strain evidence="2 4">CECT 8088</strain>
    </source>
</reference>
<evidence type="ECO:0000313" key="5">
    <source>
        <dbReference type="Proteomes" id="UP000565205"/>
    </source>
</evidence>
<name>A0A850NN73_9PROT</name>
<organism evidence="3 5">
    <name type="scientific">Endobacter medicaginis</name>
    <dbReference type="NCBI Taxonomy" id="1181271"/>
    <lineage>
        <taxon>Bacteria</taxon>
        <taxon>Pseudomonadati</taxon>
        <taxon>Pseudomonadota</taxon>
        <taxon>Alphaproteobacteria</taxon>
        <taxon>Acetobacterales</taxon>
        <taxon>Acetobacteraceae</taxon>
        <taxon>Endobacter</taxon>
    </lineage>
</organism>
<dbReference type="EMBL" id="JACHXV010000004">
    <property type="protein sequence ID" value="MBB3173521.1"/>
    <property type="molecule type" value="Genomic_DNA"/>
</dbReference>
<dbReference type="EMBL" id="JABXXQ010000075">
    <property type="protein sequence ID" value="NVN29849.1"/>
    <property type="molecule type" value="Genomic_DNA"/>
</dbReference>
<protein>
    <submittedName>
        <fullName evidence="3">Uncharacterized protein</fullName>
    </submittedName>
</protein>
<proteinExistence type="predicted"/>
<dbReference type="Proteomes" id="UP000565205">
    <property type="component" value="Unassembled WGS sequence"/>
</dbReference>
<evidence type="ECO:0000256" key="1">
    <source>
        <dbReference type="SAM" id="MobiDB-lite"/>
    </source>
</evidence>
<comment type="caution">
    <text evidence="3">The sequence shown here is derived from an EMBL/GenBank/DDBJ whole genome shotgun (WGS) entry which is preliminary data.</text>
</comment>
<dbReference type="Proteomes" id="UP000557688">
    <property type="component" value="Unassembled WGS sequence"/>
</dbReference>
<accession>A0A850NN73</accession>
<dbReference type="RefSeq" id="WP_176622888.1">
    <property type="nucleotide sequence ID" value="NZ_JABXXQ010000075.1"/>
</dbReference>
<dbReference type="AlphaFoldDB" id="A0A850NN73"/>
<gene>
    <name evidence="2" type="ORF">FHR90_001344</name>
    <name evidence="3" type="ORF">HUK83_05800</name>
</gene>
<feature type="region of interest" description="Disordered" evidence="1">
    <location>
        <begin position="92"/>
        <end position="115"/>
    </location>
</feature>
<keyword evidence="4" id="KW-1185">Reference proteome</keyword>